<evidence type="ECO:0000256" key="1">
    <source>
        <dbReference type="SAM" id="MobiDB-lite"/>
    </source>
</evidence>
<feature type="region of interest" description="Disordered" evidence="1">
    <location>
        <begin position="73"/>
        <end position="169"/>
    </location>
</feature>
<dbReference type="KEGG" id="marz:MARA_22550"/>
<geneLocation type="plasmid" evidence="4">
    <name>pjcm18538 dna</name>
</geneLocation>
<accession>A0A7I7RW37</accession>
<name>A0A7I7RW37_9MYCO</name>
<dbReference type="PRINTS" id="PR01217">
    <property type="entry name" value="PRICHEXTENSN"/>
</dbReference>
<keyword evidence="2" id="KW-0472">Membrane</keyword>
<protein>
    <recommendedName>
        <fullName evidence="5">Proline rich protein</fullName>
    </recommendedName>
</protein>
<dbReference type="AlphaFoldDB" id="A0A7I7RW37"/>
<feature type="compositionally biased region" description="Low complexity" evidence="1">
    <location>
        <begin position="140"/>
        <end position="156"/>
    </location>
</feature>
<dbReference type="Proteomes" id="UP000467428">
    <property type="component" value="Chromosome"/>
</dbReference>
<sequence length="169" mass="18161">MTFRRWLTRRRTDRGWPGYIINGRIRTSTAALIVAYFVVLWVYNTYQPEPAPPPAAPETAIVPPGFVPDPAYTWVPRTNVQERPRTTTPRTTTTTTTTPTPTTTTPTTTSPTTPTSPTTTGPPAPSSVVDPDGPGPLPPTTVVQTTQPGLPFQLPTLPGPAPSPTPPPQ</sequence>
<dbReference type="EMBL" id="AP022593">
    <property type="protein sequence ID" value="BBY48787.1"/>
    <property type="molecule type" value="Genomic_DNA"/>
</dbReference>
<evidence type="ECO:0008006" key="5">
    <source>
        <dbReference type="Google" id="ProtNLM"/>
    </source>
</evidence>
<organism evidence="3 4">
    <name type="scientific">Mycolicibacterium arabiense</name>
    <dbReference type="NCBI Taxonomy" id="1286181"/>
    <lineage>
        <taxon>Bacteria</taxon>
        <taxon>Bacillati</taxon>
        <taxon>Actinomycetota</taxon>
        <taxon>Actinomycetes</taxon>
        <taxon>Mycobacteriales</taxon>
        <taxon>Mycobacteriaceae</taxon>
        <taxon>Mycolicibacterium</taxon>
    </lineage>
</organism>
<keyword evidence="2" id="KW-0812">Transmembrane</keyword>
<evidence type="ECO:0000256" key="2">
    <source>
        <dbReference type="SAM" id="Phobius"/>
    </source>
</evidence>
<gene>
    <name evidence="3" type="ORF">MARA_22550</name>
</gene>
<evidence type="ECO:0000313" key="4">
    <source>
        <dbReference type="Proteomes" id="UP000467428"/>
    </source>
</evidence>
<keyword evidence="2" id="KW-1133">Transmembrane helix</keyword>
<reference evidence="3 4" key="1">
    <citation type="journal article" date="2019" name="Emerg. Microbes Infect.">
        <title>Comprehensive subspecies identification of 175 nontuberculous mycobacteria species based on 7547 genomic profiles.</title>
        <authorList>
            <person name="Matsumoto Y."/>
            <person name="Kinjo T."/>
            <person name="Motooka D."/>
            <person name="Nabeya D."/>
            <person name="Jung N."/>
            <person name="Uechi K."/>
            <person name="Horii T."/>
            <person name="Iida T."/>
            <person name="Fujita J."/>
            <person name="Nakamura S."/>
        </authorList>
    </citation>
    <scope>NUCLEOTIDE SEQUENCE [LARGE SCALE GENOMIC DNA]</scope>
    <source>
        <strain evidence="3 4">JCM 18538</strain>
    </source>
</reference>
<feature type="compositionally biased region" description="Pro residues" evidence="1">
    <location>
        <begin position="157"/>
        <end position="169"/>
    </location>
</feature>
<dbReference type="RefSeq" id="WP_163918517.1">
    <property type="nucleotide sequence ID" value="NZ_AP022593.1"/>
</dbReference>
<proteinExistence type="predicted"/>
<evidence type="ECO:0000313" key="3">
    <source>
        <dbReference type="EMBL" id="BBY48787.1"/>
    </source>
</evidence>
<feature type="compositionally biased region" description="Low complexity" evidence="1">
    <location>
        <begin position="86"/>
        <end position="119"/>
    </location>
</feature>
<keyword evidence="4" id="KW-1185">Reference proteome</keyword>
<feature type="transmembrane region" description="Helical" evidence="2">
    <location>
        <begin position="21"/>
        <end position="43"/>
    </location>
</feature>